<protein>
    <submittedName>
        <fullName evidence="1">Uncharacterized protein</fullName>
    </submittedName>
</protein>
<dbReference type="HOGENOM" id="CLU_196082_0_0_5"/>
<name>H8LQ32_RICSL</name>
<dbReference type="Proteomes" id="UP000007592">
    <property type="component" value="Chromosome"/>
</dbReference>
<dbReference type="EMBL" id="CP003375">
    <property type="protein sequence ID" value="AFD19925.1"/>
    <property type="molecule type" value="Genomic_DNA"/>
</dbReference>
<accession>H8LQ32</accession>
<evidence type="ECO:0000313" key="2">
    <source>
        <dbReference type="Proteomes" id="UP000007592"/>
    </source>
</evidence>
<dbReference type="PATRIC" id="fig|1105109.3.peg.1089"/>
<dbReference type="KEGG" id="rsw:MC3_05105"/>
<sequence length="80" mass="9564">MILMHLNMLRMYYKILPPKFNQTISPTSFQKRLKLSLSKRKDIYDANDDDNNQTLETTDIDNSMKEYFKLIGEHTNTIYD</sequence>
<dbReference type="PROSITE" id="PS00018">
    <property type="entry name" value="EF_HAND_1"/>
    <property type="match status" value="1"/>
</dbReference>
<dbReference type="InterPro" id="IPR018247">
    <property type="entry name" value="EF_Hand_1_Ca_BS"/>
</dbReference>
<reference evidence="1 2" key="1">
    <citation type="submission" date="2012-03" db="EMBL/GenBank/DDBJ databases">
        <authorList>
            <person name="Johnson S.L."/>
            <person name="Munk A.C."/>
            <person name="Han S."/>
            <person name="Bruce D.C."/>
            <person name="Dasch G.A."/>
        </authorList>
    </citation>
    <scope>NUCLEOTIDE SEQUENCE [LARGE SCALE GENOMIC DNA]</scope>
    <source>
        <strain evidence="2">D-CWPP (RSB)</strain>
    </source>
</reference>
<evidence type="ECO:0000313" key="1">
    <source>
        <dbReference type="EMBL" id="AFD19925.1"/>
    </source>
</evidence>
<gene>
    <name evidence="1" type="ORF">MC3_05105</name>
</gene>
<organism evidence="1 2">
    <name type="scientific">Rickettsia slovaca str. D-CWPP</name>
    <dbReference type="NCBI Taxonomy" id="1105109"/>
    <lineage>
        <taxon>Bacteria</taxon>
        <taxon>Pseudomonadati</taxon>
        <taxon>Pseudomonadota</taxon>
        <taxon>Alphaproteobacteria</taxon>
        <taxon>Rickettsiales</taxon>
        <taxon>Rickettsiaceae</taxon>
        <taxon>Rickettsieae</taxon>
        <taxon>Rickettsia</taxon>
        <taxon>spotted fever group</taxon>
    </lineage>
</organism>
<proteinExistence type="predicted"/>
<dbReference type="AlphaFoldDB" id="H8LQ32"/>